<protein>
    <recommendedName>
        <fullName evidence="5">Tyr recombinase domain-containing protein</fullName>
    </recommendedName>
</protein>
<evidence type="ECO:0000259" key="5">
    <source>
        <dbReference type="PROSITE" id="PS51898"/>
    </source>
</evidence>
<dbReference type="GO" id="GO:0006310">
    <property type="term" value="P:DNA recombination"/>
    <property type="evidence" value="ECO:0007669"/>
    <property type="project" value="UniProtKB-KW"/>
</dbReference>
<dbReference type="InterPro" id="IPR050090">
    <property type="entry name" value="Tyrosine_recombinase_XerCD"/>
</dbReference>
<evidence type="ECO:0000313" key="6">
    <source>
        <dbReference type="EMBL" id="KKE85434.1"/>
    </source>
</evidence>
<dbReference type="PATRIC" id="fig|1129367.4.peg.664"/>
<dbReference type="PANTHER" id="PTHR30349">
    <property type="entry name" value="PHAGE INTEGRASE-RELATED"/>
    <property type="match status" value="1"/>
</dbReference>
<evidence type="ECO:0000313" key="7">
    <source>
        <dbReference type="Proteomes" id="UP000033434"/>
    </source>
</evidence>
<evidence type="ECO:0000256" key="4">
    <source>
        <dbReference type="ARBA" id="ARBA00023172"/>
    </source>
</evidence>
<organism evidence="6 7">
    <name type="scientific">Pseudoalteromonas luteoviolacea S4054</name>
    <dbReference type="NCBI Taxonomy" id="1129367"/>
    <lineage>
        <taxon>Bacteria</taxon>
        <taxon>Pseudomonadati</taxon>
        <taxon>Pseudomonadota</taxon>
        <taxon>Gammaproteobacteria</taxon>
        <taxon>Alteromonadales</taxon>
        <taxon>Pseudoalteromonadaceae</taxon>
        <taxon>Pseudoalteromonas</taxon>
    </lineage>
</organism>
<evidence type="ECO:0000256" key="2">
    <source>
        <dbReference type="ARBA" id="ARBA00022908"/>
    </source>
</evidence>
<gene>
    <name evidence="6" type="ORF">N479_05370</name>
</gene>
<dbReference type="InterPro" id="IPR002104">
    <property type="entry name" value="Integrase_catalytic"/>
</dbReference>
<dbReference type="InterPro" id="IPR011010">
    <property type="entry name" value="DNA_brk_join_enz"/>
</dbReference>
<dbReference type="PANTHER" id="PTHR30349:SF41">
    <property type="entry name" value="INTEGRASE_RECOMBINASE PROTEIN MJ0367-RELATED"/>
    <property type="match status" value="1"/>
</dbReference>
<comment type="caution">
    <text evidence="6">The sequence shown here is derived from an EMBL/GenBank/DDBJ whole genome shotgun (WGS) entry which is preliminary data.</text>
</comment>
<evidence type="ECO:0000256" key="1">
    <source>
        <dbReference type="ARBA" id="ARBA00008857"/>
    </source>
</evidence>
<keyword evidence="3" id="KW-0238">DNA-binding</keyword>
<evidence type="ECO:0000256" key="3">
    <source>
        <dbReference type="ARBA" id="ARBA00023125"/>
    </source>
</evidence>
<reference evidence="6 7" key="1">
    <citation type="journal article" date="2015" name="BMC Genomics">
        <title>Genome mining reveals unlocked bioactive potential of marine Gram-negative bacteria.</title>
        <authorList>
            <person name="Machado H."/>
            <person name="Sonnenschein E.C."/>
            <person name="Melchiorsen J."/>
            <person name="Gram L."/>
        </authorList>
    </citation>
    <scope>NUCLEOTIDE SEQUENCE [LARGE SCALE GENOMIC DNA]</scope>
    <source>
        <strain evidence="6 7">S4054</strain>
    </source>
</reference>
<dbReference type="Gene3D" id="1.10.443.10">
    <property type="entry name" value="Intergrase catalytic core"/>
    <property type="match status" value="1"/>
</dbReference>
<dbReference type="Proteomes" id="UP000033434">
    <property type="component" value="Unassembled WGS sequence"/>
</dbReference>
<dbReference type="CDD" id="cd00397">
    <property type="entry name" value="DNA_BRE_C"/>
    <property type="match status" value="1"/>
</dbReference>
<dbReference type="SUPFAM" id="SSF56349">
    <property type="entry name" value="DNA breaking-rejoining enzymes"/>
    <property type="match status" value="1"/>
</dbReference>
<name>A0A0F6AIL6_9GAMM</name>
<comment type="similarity">
    <text evidence="1">Belongs to the 'phage' integrase family.</text>
</comment>
<dbReference type="EMBL" id="AUXW01000057">
    <property type="protein sequence ID" value="KKE85434.1"/>
    <property type="molecule type" value="Genomic_DNA"/>
</dbReference>
<accession>A0A0F6AIL6</accession>
<proteinExistence type="inferred from homology"/>
<dbReference type="GO" id="GO:0015074">
    <property type="term" value="P:DNA integration"/>
    <property type="evidence" value="ECO:0007669"/>
    <property type="project" value="UniProtKB-KW"/>
</dbReference>
<dbReference type="InterPro" id="IPR013762">
    <property type="entry name" value="Integrase-like_cat_sf"/>
</dbReference>
<dbReference type="RefSeq" id="WP_046354508.1">
    <property type="nucleotide sequence ID" value="NZ_AUXW01000057.1"/>
</dbReference>
<keyword evidence="4" id="KW-0233">DNA recombination</keyword>
<dbReference type="AlphaFoldDB" id="A0A0F6AIL6"/>
<dbReference type="Pfam" id="PF00589">
    <property type="entry name" value="Phage_integrase"/>
    <property type="match status" value="1"/>
</dbReference>
<dbReference type="PROSITE" id="PS51898">
    <property type="entry name" value="TYR_RECOMBINASE"/>
    <property type="match status" value="1"/>
</dbReference>
<feature type="domain" description="Tyr recombinase" evidence="5">
    <location>
        <begin position="219"/>
        <end position="468"/>
    </location>
</feature>
<dbReference type="GO" id="GO:0003677">
    <property type="term" value="F:DNA binding"/>
    <property type="evidence" value="ECO:0007669"/>
    <property type="project" value="UniProtKB-KW"/>
</dbReference>
<sequence>MEQNSDYEIKVIKVLAAPKLTSVVNLETGEVELGTKESTAERKKLAIIVQSDGIPLEPHNQYLHTKLKDGAKDTSSEAHALLSFQRFLVSIGESYQSLTDDPEEGVVWKYADYLIDSTKVICPSSGDVLKNPHGYSSSTTINYITVVINFYKWLHSNGLFFITKDKKPFEFKEITKRMSKGVNQHELLGHINSKNRVLHVQTTDVKQRFPKVQSRQQHELLKPMTQEHKDIFLAHIKSMPHTYSNTTQSLMLRLTIETGLRIDELVTFPALGIHHPTSDAESIPFSIGPYNGCNTKFKKVRNIKIPYSLMLELDEYLHSEGRKNMLKKRIVNLQKQHEKEVEAQKVIHIMNGGEEDAFKSIEFDESKHQEVQNLFVSSNGLPFNKNTLQSKFSDIRTSIQESYPDWYYRPHDLRSTFATHWLRDEADRRITVFDILISELADLMGHESTHTTQKYINFMNDLAAKMEYARRKNRATQEAMNKNKING</sequence>
<keyword evidence="2" id="KW-0229">DNA integration</keyword>